<dbReference type="AlphaFoldDB" id="A0A0G3XCW0"/>
<evidence type="ECO:0000313" key="1">
    <source>
        <dbReference type="EMBL" id="AKM09395.1"/>
    </source>
</evidence>
<dbReference type="RefSeq" id="WP_047820085.1">
    <property type="nucleotide sequence ID" value="NZ_CP011770.1"/>
</dbReference>
<dbReference type="KEGG" id="cna:AB433_04385"/>
<proteinExistence type="predicted"/>
<dbReference type="Proteomes" id="UP000035287">
    <property type="component" value="Chromosome"/>
</dbReference>
<gene>
    <name evidence="1" type="ORF">AB433_04385</name>
</gene>
<evidence type="ECO:0000313" key="2">
    <source>
        <dbReference type="Proteomes" id="UP000035287"/>
    </source>
</evidence>
<dbReference type="OrthoDB" id="9790745at2"/>
<sequence length="121" mass="13784">MGTFRIKRIYDAPASTDGKRVLVDRIWPRGVSKESAKLDLWLKEIAPSTGLRKWFDHDPARFEEFSDRYCEELKANSEAVSELCDLADQGDVTLLYAARDSRVNHAVVLAELLEQNDVQSE</sequence>
<dbReference type="PANTHER" id="PTHR36849">
    <property type="entry name" value="CYTOPLASMIC PROTEIN-RELATED"/>
    <property type="match status" value="1"/>
</dbReference>
<name>A0A0G3XCW0_9SPHN</name>
<protein>
    <submittedName>
        <fullName evidence="1">Uncharacterized protein</fullName>
    </submittedName>
</protein>
<reference evidence="1 2" key="1">
    <citation type="submission" date="2015-06" db="EMBL/GenBank/DDBJ databases">
        <authorList>
            <person name="Zeng Y."/>
            <person name="Huang Y."/>
        </authorList>
    </citation>
    <scope>NUCLEOTIDE SEQUENCE [LARGE SCALE GENOMIC DNA]</scope>
    <source>
        <strain evidence="1 2">PQ-2</strain>
    </source>
</reference>
<dbReference type="PATRIC" id="fig|1348774.3.peg.921"/>
<dbReference type="InterPro" id="IPR052552">
    <property type="entry name" value="YeaO-like"/>
</dbReference>
<dbReference type="STRING" id="1348774.AB433_04385"/>
<accession>A0A0G3XCW0</accession>
<dbReference type="PANTHER" id="PTHR36849:SF1">
    <property type="entry name" value="CYTOPLASMIC PROTEIN"/>
    <property type="match status" value="1"/>
</dbReference>
<organism evidence="1 2">
    <name type="scientific">Croceicoccus naphthovorans</name>
    <dbReference type="NCBI Taxonomy" id="1348774"/>
    <lineage>
        <taxon>Bacteria</taxon>
        <taxon>Pseudomonadati</taxon>
        <taxon>Pseudomonadota</taxon>
        <taxon>Alphaproteobacteria</taxon>
        <taxon>Sphingomonadales</taxon>
        <taxon>Erythrobacteraceae</taxon>
        <taxon>Croceicoccus</taxon>
    </lineage>
</organism>
<dbReference type="EMBL" id="CP011770">
    <property type="protein sequence ID" value="AKM09395.1"/>
    <property type="molecule type" value="Genomic_DNA"/>
</dbReference>
<keyword evidence="2" id="KW-1185">Reference proteome</keyword>
<dbReference type="Pfam" id="PF22752">
    <property type="entry name" value="DUF488-N3i"/>
    <property type="match status" value="1"/>
</dbReference>